<evidence type="ECO:0000313" key="3">
    <source>
        <dbReference type="Proteomes" id="UP001044222"/>
    </source>
</evidence>
<protein>
    <recommendedName>
        <fullName evidence="4">Secreted protein</fullName>
    </recommendedName>
</protein>
<organism evidence="2 3">
    <name type="scientific">Anguilla anguilla</name>
    <name type="common">European freshwater eel</name>
    <name type="synonym">Muraena anguilla</name>
    <dbReference type="NCBI Taxonomy" id="7936"/>
    <lineage>
        <taxon>Eukaryota</taxon>
        <taxon>Metazoa</taxon>
        <taxon>Chordata</taxon>
        <taxon>Craniata</taxon>
        <taxon>Vertebrata</taxon>
        <taxon>Euteleostomi</taxon>
        <taxon>Actinopterygii</taxon>
        <taxon>Neopterygii</taxon>
        <taxon>Teleostei</taxon>
        <taxon>Anguilliformes</taxon>
        <taxon>Anguillidae</taxon>
        <taxon>Anguilla</taxon>
    </lineage>
</organism>
<evidence type="ECO:0000313" key="2">
    <source>
        <dbReference type="EMBL" id="KAG5849796.1"/>
    </source>
</evidence>
<feature type="signal peptide" evidence="1">
    <location>
        <begin position="1"/>
        <end position="18"/>
    </location>
</feature>
<feature type="chain" id="PRO_5039323676" description="Secreted protein" evidence="1">
    <location>
        <begin position="19"/>
        <end position="77"/>
    </location>
</feature>
<dbReference type="AlphaFoldDB" id="A0A9D3MIZ9"/>
<evidence type="ECO:0008006" key="4">
    <source>
        <dbReference type="Google" id="ProtNLM"/>
    </source>
</evidence>
<reference evidence="2" key="1">
    <citation type="submission" date="2021-01" db="EMBL/GenBank/DDBJ databases">
        <title>A chromosome-scale assembly of European eel, Anguilla anguilla.</title>
        <authorList>
            <person name="Henkel C."/>
            <person name="Jong-Raadsen S.A."/>
            <person name="Dufour S."/>
            <person name="Weltzien F.-A."/>
            <person name="Palstra A.P."/>
            <person name="Pelster B."/>
            <person name="Spaink H.P."/>
            <person name="Van Den Thillart G.E."/>
            <person name="Jansen H."/>
            <person name="Zahm M."/>
            <person name="Klopp C."/>
            <person name="Cedric C."/>
            <person name="Louis A."/>
            <person name="Berthelot C."/>
            <person name="Parey E."/>
            <person name="Roest Crollius H."/>
            <person name="Montfort J."/>
            <person name="Robinson-Rechavi M."/>
            <person name="Bucao C."/>
            <person name="Bouchez O."/>
            <person name="Gislard M."/>
            <person name="Lluch J."/>
            <person name="Milhes M."/>
            <person name="Lampietro C."/>
            <person name="Lopez Roques C."/>
            <person name="Donnadieu C."/>
            <person name="Braasch I."/>
            <person name="Desvignes T."/>
            <person name="Postlethwait J."/>
            <person name="Bobe J."/>
            <person name="Guiguen Y."/>
            <person name="Dirks R."/>
        </authorList>
    </citation>
    <scope>NUCLEOTIDE SEQUENCE</scope>
    <source>
        <strain evidence="2">Tag_6206</strain>
        <tissue evidence="2">Liver</tissue>
    </source>
</reference>
<accession>A0A9D3MIZ9</accession>
<keyword evidence="1" id="KW-0732">Signal</keyword>
<evidence type="ECO:0000256" key="1">
    <source>
        <dbReference type="SAM" id="SignalP"/>
    </source>
</evidence>
<sequence length="77" mass="8356">MGVCVSVCACMCAGVCTCGCVCVPVCMRVCVCVCVRMRERECSVPLAVCGLVWDETCSMCVRLKVTEKWQANVTVHD</sequence>
<dbReference type="EMBL" id="JAFIRN010000004">
    <property type="protein sequence ID" value="KAG5849796.1"/>
    <property type="molecule type" value="Genomic_DNA"/>
</dbReference>
<keyword evidence="3" id="KW-1185">Reference proteome</keyword>
<name>A0A9D3MIZ9_ANGAN</name>
<proteinExistence type="predicted"/>
<comment type="caution">
    <text evidence="2">The sequence shown here is derived from an EMBL/GenBank/DDBJ whole genome shotgun (WGS) entry which is preliminary data.</text>
</comment>
<gene>
    <name evidence="2" type="ORF">ANANG_G00075510</name>
</gene>
<dbReference type="Proteomes" id="UP001044222">
    <property type="component" value="Unassembled WGS sequence"/>
</dbReference>